<dbReference type="Proteomes" id="UP001329151">
    <property type="component" value="Chromosome"/>
</dbReference>
<keyword evidence="3 4" id="KW-0732">Signal</keyword>
<dbReference type="GO" id="GO:0042597">
    <property type="term" value="C:periplasmic space"/>
    <property type="evidence" value="ECO:0007669"/>
    <property type="project" value="UniProtKB-SubCell"/>
</dbReference>
<dbReference type="KEGG" id="lto:RGQ30_05980"/>
<dbReference type="GO" id="GO:0042918">
    <property type="term" value="P:alkanesulfonate transmembrane transport"/>
    <property type="evidence" value="ECO:0007669"/>
    <property type="project" value="TreeGrafter"/>
</dbReference>
<dbReference type="Gene3D" id="3.40.190.10">
    <property type="entry name" value="Periplasmic binding protein-like II"/>
    <property type="match status" value="2"/>
</dbReference>
<dbReference type="SUPFAM" id="SSF53850">
    <property type="entry name" value="Periplasmic binding protein-like II"/>
    <property type="match status" value="1"/>
</dbReference>
<dbReference type="PANTHER" id="PTHR30024">
    <property type="entry name" value="ALIPHATIC SULFONATES-BINDING PROTEIN-RELATED"/>
    <property type="match status" value="1"/>
</dbReference>
<feature type="chain" id="PRO_5041637306" evidence="4">
    <location>
        <begin position="20"/>
        <end position="319"/>
    </location>
</feature>
<name>A0AA86IXM5_9BURK</name>
<organism evidence="6 7">
    <name type="scientific">Limnobacter thiooxidans</name>
    <dbReference type="NCBI Taxonomy" id="131080"/>
    <lineage>
        <taxon>Bacteria</taxon>
        <taxon>Pseudomonadati</taxon>
        <taxon>Pseudomonadota</taxon>
        <taxon>Betaproteobacteria</taxon>
        <taxon>Burkholderiales</taxon>
        <taxon>Burkholderiaceae</taxon>
        <taxon>Limnobacter</taxon>
    </lineage>
</organism>
<feature type="signal peptide" evidence="4">
    <location>
        <begin position="1"/>
        <end position="19"/>
    </location>
</feature>
<sequence>MRQFHVLLLLLFSSSLLHAQPVRIGVSETILSLPLFVAQSEGLFAKRGVDVTLVKCVGGNRCMKNMLAGQTDLATATELPVVFNSFERADFAILTSFVSTSNDVKVLARKKANVSQAQELRNKKLGYIKGTASQYVLDLVLVYSGVDPSTVTPIAITPETALQALAKAEVDALCIWEPFASKIQKELVSEVNLVPAPRLYTETFNLIATKPVIKTRPRDLELILLALKDSTEFINQNPDKAKTLLAQRFDIPMAIVNSIFNDYRFKLSLNRSLPRTMEGQARWAMREGHVDSALTQPNYNSYVYPRLLKKADPGAVSLP</sequence>
<protein>
    <submittedName>
        <fullName evidence="6">ABC transporter substrate-binding protein</fullName>
    </submittedName>
</protein>
<comment type="similarity">
    <text evidence="2">Belongs to the bacterial solute-binding protein SsuA/TauA family.</text>
</comment>
<dbReference type="AlphaFoldDB" id="A0AA86IXM5"/>
<evidence type="ECO:0000256" key="3">
    <source>
        <dbReference type="ARBA" id="ARBA00022729"/>
    </source>
</evidence>
<accession>A0AA86IXM5</accession>
<evidence type="ECO:0000313" key="6">
    <source>
        <dbReference type="EMBL" id="BET25097.1"/>
    </source>
</evidence>
<dbReference type="EMBL" id="AP028947">
    <property type="protein sequence ID" value="BET25097.1"/>
    <property type="molecule type" value="Genomic_DNA"/>
</dbReference>
<evidence type="ECO:0000259" key="5">
    <source>
        <dbReference type="Pfam" id="PF09084"/>
    </source>
</evidence>
<evidence type="ECO:0000256" key="1">
    <source>
        <dbReference type="ARBA" id="ARBA00004418"/>
    </source>
</evidence>
<comment type="subcellular location">
    <subcellularLocation>
        <location evidence="1">Periplasm</location>
    </subcellularLocation>
</comment>
<evidence type="ECO:0000256" key="4">
    <source>
        <dbReference type="SAM" id="SignalP"/>
    </source>
</evidence>
<dbReference type="PANTHER" id="PTHR30024:SF47">
    <property type="entry name" value="TAURINE-BINDING PERIPLASMIC PROTEIN"/>
    <property type="match status" value="1"/>
</dbReference>
<feature type="domain" description="SsuA/THI5-like" evidence="5">
    <location>
        <begin position="33"/>
        <end position="241"/>
    </location>
</feature>
<dbReference type="RefSeq" id="WP_298218889.1">
    <property type="nucleotide sequence ID" value="NZ_AP028947.1"/>
</dbReference>
<keyword evidence="7" id="KW-1185">Reference proteome</keyword>
<evidence type="ECO:0000313" key="7">
    <source>
        <dbReference type="Proteomes" id="UP001329151"/>
    </source>
</evidence>
<evidence type="ECO:0000256" key="2">
    <source>
        <dbReference type="ARBA" id="ARBA00010742"/>
    </source>
</evidence>
<reference evidence="6 7" key="1">
    <citation type="submission" date="2023-10" db="EMBL/GenBank/DDBJ databases">
        <title>Complete Genome Sequence of Limnobacter thiooxidans CS-K2T, Isolated from freshwater lake sediments in Bavaria, Germany.</title>
        <authorList>
            <person name="Naruki M."/>
            <person name="Watanabe A."/>
            <person name="Warashina T."/>
            <person name="Morita T."/>
            <person name="Arakawa K."/>
        </authorList>
    </citation>
    <scope>NUCLEOTIDE SEQUENCE [LARGE SCALE GENOMIC DNA]</scope>
    <source>
        <strain evidence="6 7">CS-K2</strain>
    </source>
</reference>
<gene>
    <name evidence="6" type="ORF">RGQ30_05980</name>
</gene>
<dbReference type="InterPro" id="IPR015168">
    <property type="entry name" value="SsuA/THI5"/>
</dbReference>
<proteinExistence type="inferred from homology"/>
<dbReference type="Pfam" id="PF09084">
    <property type="entry name" value="NMT1"/>
    <property type="match status" value="1"/>
</dbReference>